<keyword evidence="4 8" id="KW-0285">Flavoprotein</keyword>
<feature type="domain" description="Acyl-CoA dehydrogenase/oxidase N-terminal" evidence="11">
    <location>
        <begin position="18"/>
        <end position="130"/>
    </location>
</feature>
<dbReference type="AlphaFoldDB" id="A0A6L7GVR8"/>
<comment type="catalytic activity">
    <reaction evidence="7">
        <text>a 2,3-saturated acyl-CoA + A = a 2,3-dehydroacyl-CoA + AH2</text>
        <dbReference type="Rhea" id="RHEA:48608"/>
        <dbReference type="ChEBI" id="CHEBI:13193"/>
        <dbReference type="ChEBI" id="CHEBI:17499"/>
        <dbReference type="ChEBI" id="CHEBI:60015"/>
        <dbReference type="ChEBI" id="CHEBI:65111"/>
    </reaction>
</comment>
<dbReference type="Pfam" id="PF00441">
    <property type="entry name" value="Acyl-CoA_dh_1"/>
    <property type="match status" value="1"/>
</dbReference>
<dbReference type="SUPFAM" id="SSF47203">
    <property type="entry name" value="Acyl-CoA dehydrogenase C-terminal domain-like"/>
    <property type="match status" value="1"/>
</dbReference>
<evidence type="ECO:0000256" key="6">
    <source>
        <dbReference type="ARBA" id="ARBA00023002"/>
    </source>
</evidence>
<name>A0A6L7GVR8_9ACTN</name>
<dbReference type="InterPro" id="IPR050741">
    <property type="entry name" value="Acyl-CoA_dehydrogenase"/>
</dbReference>
<evidence type="ECO:0000256" key="4">
    <source>
        <dbReference type="ARBA" id="ARBA00022630"/>
    </source>
</evidence>
<organism evidence="12 13">
    <name type="scientific">Gordonia mangrovi</name>
    <dbReference type="NCBI Taxonomy" id="2665643"/>
    <lineage>
        <taxon>Bacteria</taxon>
        <taxon>Bacillati</taxon>
        <taxon>Actinomycetota</taxon>
        <taxon>Actinomycetes</taxon>
        <taxon>Mycobacteriales</taxon>
        <taxon>Gordoniaceae</taxon>
        <taxon>Gordonia</taxon>
    </lineage>
</organism>
<keyword evidence="13" id="KW-1185">Reference proteome</keyword>
<dbReference type="EMBL" id="WMBR01000009">
    <property type="protein sequence ID" value="MXP24164.1"/>
    <property type="molecule type" value="Genomic_DNA"/>
</dbReference>
<evidence type="ECO:0000259" key="9">
    <source>
        <dbReference type="Pfam" id="PF00441"/>
    </source>
</evidence>
<evidence type="ECO:0000313" key="13">
    <source>
        <dbReference type="Proteomes" id="UP000475545"/>
    </source>
</evidence>
<evidence type="ECO:0000256" key="5">
    <source>
        <dbReference type="ARBA" id="ARBA00022827"/>
    </source>
</evidence>
<dbReference type="InterPro" id="IPR009075">
    <property type="entry name" value="AcylCo_DH/oxidase_C"/>
</dbReference>
<protein>
    <submittedName>
        <fullName evidence="12">Acyl-CoA dehydrogenase</fullName>
    </submittedName>
</protein>
<evidence type="ECO:0000256" key="7">
    <source>
        <dbReference type="ARBA" id="ARBA00052546"/>
    </source>
</evidence>
<dbReference type="PANTHER" id="PTHR48083">
    <property type="entry name" value="MEDIUM-CHAIN SPECIFIC ACYL-COA DEHYDROGENASE, MITOCHONDRIAL-RELATED"/>
    <property type="match status" value="1"/>
</dbReference>
<dbReference type="Gene3D" id="1.20.140.10">
    <property type="entry name" value="Butyryl-CoA Dehydrogenase, subunit A, domain 3"/>
    <property type="match status" value="1"/>
</dbReference>
<sequence>MSWNFETDGEFQKELNWIEDFVRDEIEPIDHIVADYGFDLNDPVRKALIPPLQEEVRKRKLWACHLGPNLGGPGYGQVKLALMNEILGKSKCAPIVFGCQAPDSGNAEILAHFGSPRLKEKYLQPLINNEVVSCYSMTEPEGGSDPTGFNTTATRDGDDWVINGSKWFSSHARFAAFNIVLAKTAPDAEPHKRMSMFVVPAGTPGLENVRDVRVFGHHEHKGTHAYLRYNDVRIPSDHLLGGEGDGFAVAQTRLGGGRIHHAMRTVGLVRKALDQMCERALSRHTQGERLADKQMVQEMLADSWIQLEQFRLLVLQTAWKIDKFDDYRVVRRDIAAVKAAMPKVLSDVSGRALQLHGSLGASDEMPFGEMIMESYRMGLADGATEIHKITVAKQTLRGHEAAPGLFPSGHLPALKAAALERFGPIIAEATK</sequence>
<dbReference type="InterPro" id="IPR036250">
    <property type="entry name" value="AcylCo_DH-like_C"/>
</dbReference>
<dbReference type="Pfam" id="PF02770">
    <property type="entry name" value="Acyl-CoA_dh_M"/>
    <property type="match status" value="1"/>
</dbReference>
<dbReference type="GO" id="GO:0033539">
    <property type="term" value="P:fatty acid beta-oxidation using acyl-CoA dehydrogenase"/>
    <property type="evidence" value="ECO:0007669"/>
    <property type="project" value="TreeGrafter"/>
</dbReference>
<dbReference type="GO" id="GO:0005737">
    <property type="term" value="C:cytoplasm"/>
    <property type="evidence" value="ECO:0007669"/>
    <property type="project" value="TreeGrafter"/>
</dbReference>
<dbReference type="InterPro" id="IPR037069">
    <property type="entry name" value="AcylCoA_DH/ox_N_sf"/>
</dbReference>
<evidence type="ECO:0000256" key="1">
    <source>
        <dbReference type="ARBA" id="ARBA00001974"/>
    </source>
</evidence>
<dbReference type="SUPFAM" id="SSF56645">
    <property type="entry name" value="Acyl-CoA dehydrogenase NM domain-like"/>
    <property type="match status" value="1"/>
</dbReference>
<evidence type="ECO:0000259" key="11">
    <source>
        <dbReference type="Pfam" id="PF02771"/>
    </source>
</evidence>
<dbReference type="Gene3D" id="2.40.110.10">
    <property type="entry name" value="Butyryl-CoA Dehydrogenase, subunit A, domain 2"/>
    <property type="match status" value="1"/>
</dbReference>
<dbReference type="Pfam" id="PF02771">
    <property type="entry name" value="Acyl-CoA_dh_N"/>
    <property type="match status" value="1"/>
</dbReference>
<comment type="similarity">
    <text evidence="2 8">Belongs to the acyl-CoA dehydrogenase family.</text>
</comment>
<dbReference type="GO" id="GO:0003995">
    <property type="term" value="F:acyl-CoA dehydrogenase activity"/>
    <property type="evidence" value="ECO:0007669"/>
    <property type="project" value="TreeGrafter"/>
</dbReference>
<evidence type="ECO:0000256" key="2">
    <source>
        <dbReference type="ARBA" id="ARBA00009347"/>
    </source>
</evidence>
<dbReference type="FunFam" id="2.40.110.10:FF:000002">
    <property type="entry name" value="Acyl-CoA dehydrogenase fadE12"/>
    <property type="match status" value="1"/>
</dbReference>
<dbReference type="InterPro" id="IPR046373">
    <property type="entry name" value="Acyl-CoA_Oxase/DH_mid-dom_sf"/>
</dbReference>
<feature type="domain" description="Acyl-CoA dehydrogenase/oxidase C-terminal" evidence="9">
    <location>
        <begin position="244"/>
        <end position="394"/>
    </location>
</feature>
<evidence type="ECO:0000259" key="10">
    <source>
        <dbReference type="Pfam" id="PF02770"/>
    </source>
</evidence>
<dbReference type="Gene3D" id="1.10.540.10">
    <property type="entry name" value="Acyl-CoA dehydrogenase/oxidase, N-terminal domain"/>
    <property type="match status" value="1"/>
</dbReference>
<reference evidence="12 13" key="1">
    <citation type="submission" date="2019-11" db="EMBL/GenBank/DDBJ databases">
        <title>Gordonia sp. nov., a novel actinobacterium isolated from mangrove soil in Hainan.</title>
        <authorList>
            <person name="Huang X."/>
            <person name="Xie Y."/>
            <person name="Chu X."/>
            <person name="Xiao K."/>
        </authorList>
    </citation>
    <scope>NUCLEOTIDE SEQUENCE [LARGE SCALE GENOMIC DNA]</scope>
    <source>
        <strain evidence="12 13">HNM0687</strain>
    </source>
</reference>
<evidence type="ECO:0000256" key="3">
    <source>
        <dbReference type="ARBA" id="ARBA00011738"/>
    </source>
</evidence>
<dbReference type="InterPro" id="IPR009100">
    <property type="entry name" value="AcylCoA_DH/oxidase_NM_dom_sf"/>
</dbReference>
<accession>A0A6L7GVR8</accession>
<dbReference type="RefSeq" id="WP_160904360.1">
    <property type="nucleotide sequence ID" value="NZ_CP102850.1"/>
</dbReference>
<dbReference type="Proteomes" id="UP000475545">
    <property type="component" value="Unassembled WGS sequence"/>
</dbReference>
<comment type="subunit">
    <text evidence="3">Homodimer.</text>
</comment>
<evidence type="ECO:0000313" key="12">
    <source>
        <dbReference type="EMBL" id="MXP24164.1"/>
    </source>
</evidence>
<dbReference type="InterPro" id="IPR006091">
    <property type="entry name" value="Acyl-CoA_Oxase/DH_mid-dom"/>
</dbReference>
<proteinExistence type="inferred from homology"/>
<dbReference type="GO" id="GO:0050660">
    <property type="term" value="F:flavin adenine dinucleotide binding"/>
    <property type="evidence" value="ECO:0007669"/>
    <property type="project" value="InterPro"/>
</dbReference>
<keyword evidence="5 8" id="KW-0274">FAD</keyword>
<feature type="domain" description="Acyl-CoA oxidase/dehydrogenase middle" evidence="10">
    <location>
        <begin position="134"/>
        <end position="231"/>
    </location>
</feature>
<comment type="cofactor">
    <cofactor evidence="1 8">
        <name>FAD</name>
        <dbReference type="ChEBI" id="CHEBI:57692"/>
    </cofactor>
</comment>
<dbReference type="PANTHER" id="PTHR48083:SF13">
    <property type="entry name" value="ACYL-COA DEHYDROGENASE FAMILY MEMBER 11"/>
    <property type="match status" value="1"/>
</dbReference>
<keyword evidence="6 8" id="KW-0560">Oxidoreductase</keyword>
<comment type="caution">
    <text evidence="12">The sequence shown here is derived from an EMBL/GenBank/DDBJ whole genome shotgun (WGS) entry which is preliminary data.</text>
</comment>
<gene>
    <name evidence="12" type="ORF">GIY30_22770</name>
</gene>
<evidence type="ECO:0000256" key="8">
    <source>
        <dbReference type="RuleBase" id="RU362125"/>
    </source>
</evidence>
<dbReference type="InterPro" id="IPR013786">
    <property type="entry name" value="AcylCoA_DH/ox_N"/>
</dbReference>